<accession>A0A2Z4Y8Z6</accession>
<protein>
    <submittedName>
        <fullName evidence="1">Uncharacterized protein</fullName>
    </submittedName>
</protein>
<dbReference type="KEGG" id="schv:BRCON_2764"/>
<gene>
    <name evidence="1" type="ORF">BRCON_2764</name>
</gene>
<dbReference type="Proteomes" id="UP000262583">
    <property type="component" value="Chromosome"/>
</dbReference>
<proteinExistence type="predicted"/>
<dbReference type="Pfam" id="PF20244">
    <property type="entry name" value="DUF6599"/>
    <property type="match status" value="1"/>
</dbReference>
<dbReference type="InterPro" id="IPR046534">
    <property type="entry name" value="DUF6599"/>
</dbReference>
<dbReference type="AlphaFoldDB" id="A0A2Z4Y8Z6"/>
<reference evidence="1 2" key="1">
    <citation type="submission" date="2018-05" db="EMBL/GenBank/DDBJ databases">
        <title>A metagenomic window into the 2 km-deep terrestrial subsurface aquifer revealed taxonomically and functionally diverse microbial community comprising novel uncultured bacterial lineages.</title>
        <authorList>
            <person name="Kadnikov V.V."/>
            <person name="Mardanov A.V."/>
            <person name="Beletsky A.V."/>
            <person name="Banks D."/>
            <person name="Pimenov N.V."/>
            <person name="Frank Y.A."/>
            <person name="Karnachuk O.V."/>
            <person name="Ravin N.V."/>
        </authorList>
    </citation>
    <scope>NUCLEOTIDE SEQUENCE [LARGE SCALE GENOMIC DNA]</scope>
    <source>
        <strain evidence="1">BY</strain>
    </source>
</reference>
<organism evidence="1 2">
    <name type="scientific">Sumerlaea chitinivorans</name>
    <dbReference type="NCBI Taxonomy" id="2250252"/>
    <lineage>
        <taxon>Bacteria</taxon>
        <taxon>Candidatus Sumerlaeota</taxon>
        <taxon>Candidatus Sumerlaeia</taxon>
        <taxon>Candidatus Sumerlaeales</taxon>
        <taxon>Candidatus Sumerlaeaceae</taxon>
        <taxon>Candidatus Sumerlaea</taxon>
    </lineage>
</organism>
<evidence type="ECO:0000313" key="2">
    <source>
        <dbReference type="Proteomes" id="UP000262583"/>
    </source>
</evidence>
<name>A0A2Z4Y8Z6_SUMC1</name>
<sequence>MAIAVWQKQFHYNESIFHIDFSSQTAEHKERSQPIDQDLCAIPLADLITTNTAPLSSREEFGRENLSDKIDGRAELYLDLGFVKLFCQRFAVANATDQWFEVFAYDMGNPTNAFAVYSAQRRAGAAVPEIGPLAYATGNAVFFVSGKYYVEVIGATDAERLQSAMRALAISFARRLPTEKGDLEAVNYLPKEGLRPETIKLILKDAFGYDKLDRVITADYSVEGTTVTLFVSKRASADESTQLAQAYYQFLKEEMGADALTAEQASRLPSGVLGVSALGQFELVGSHGPILYGVHASPSFEAACRVLEAFLKTTESTQP</sequence>
<evidence type="ECO:0000313" key="1">
    <source>
        <dbReference type="EMBL" id="AXA37506.1"/>
    </source>
</evidence>
<dbReference type="EMBL" id="CP030759">
    <property type="protein sequence ID" value="AXA37506.1"/>
    <property type="molecule type" value="Genomic_DNA"/>
</dbReference>